<reference evidence="1 2" key="1">
    <citation type="submission" date="2017-04" db="EMBL/GenBank/DDBJ databases">
        <title>Draft genome sequence of Tuber borchii Vittad., a whitish edible truffle.</title>
        <authorList>
            <consortium name="DOE Joint Genome Institute"/>
            <person name="Murat C."/>
            <person name="Kuo A."/>
            <person name="Barry K.W."/>
            <person name="Clum A."/>
            <person name="Dockter R.B."/>
            <person name="Fauchery L."/>
            <person name="Iotti M."/>
            <person name="Kohler A."/>
            <person name="Labutti K."/>
            <person name="Lindquist E.A."/>
            <person name="Lipzen A."/>
            <person name="Ohm R.A."/>
            <person name="Wang M."/>
            <person name="Grigoriev I.V."/>
            <person name="Zambonelli A."/>
            <person name="Martin F.M."/>
        </authorList>
    </citation>
    <scope>NUCLEOTIDE SEQUENCE [LARGE SCALE GENOMIC DNA]</scope>
    <source>
        <strain evidence="1 2">Tbo3840</strain>
    </source>
</reference>
<name>A0A2T6ZQI7_TUBBO</name>
<dbReference type="AlphaFoldDB" id="A0A2T6ZQI7"/>
<sequence>MMGIPIQGSSVVRYRTISGKSSRDSLIQQGRIWAKVQIKISTLGSPKSPTFPHKKLNTRSKTYARVIIHSATVITAHGPNAQLSTGTCLHWQPTSRLPPSPLSPPPHAANIVVLLRIQALPHNPLPTAIVDPIGLLRAAPPPSPPTMARYIESLAGKKEKKKCQGIGVPGMVTALTFQPTQ</sequence>
<protein>
    <submittedName>
        <fullName evidence="1">Uncharacterized protein</fullName>
    </submittedName>
</protein>
<organism evidence="1 2">
    <name type="scientific">Tuber borchii</name>
    <name type="common">White truffle</name>
    <dbReference type="NCBI Taxonomy" id="42251"/>
    <lineage>
        <taxon>Eukaryota</taxon>
        <taxon>Fungi</taxon>
        <taxon>Dikarya</taxon>
        <taxon>Ascomycota</taxon>
        <taxon>Pezizomycotina</taxon>
        <taxon>Pezizomycetes</taxon>
        <taxon>Pezizales</taxon>
        <taxon>Tuberaceae</taxon>
        <taxon>Tuber</taxon>
    </lineage>
</organism>
<keyword evidence="2" id="KW-1185">Reference proteome</keyword>
<evidence type="ECO:0000313" key="2">
    <source>
        <dbReference type="Proteomes" id="UP000244722"/>
    </source>
</evidence>
<proteinExistence type="predicted"/>
<dbReference type="EMBL" id="NESQ01000143">
    <property type="protein sequence ID" value="PUU77726.1"/>
    <property type="molecule type" value="Genomic_DNA"/>
</dbReference>
<evidence type="ECO:0000313" key="1">
    <source>
        <dbReference type="EMBL" id="PUU77726.1"/>
    </source>
</evidence>
<gene>
    <name evidence="1" type="ORF">B9Z19DRAFT_141782</name>
</gene>
<comment type="caution">
    <text evidence="1">The sequence shown here is derived from an EMBL/GenBank/DDBJ whole genome shotgun (WGS) entry which is preliminary data.</text>
</comment>
<accession>A0A2T6ZQI7</accession>
<dbReference type="Proteomes" id="UP000244722">
    <property type="component" value="Unassembled WGS sequence"/>
</dbReference>